<evidence type="ECO:0000313" key="2">
    <source>
        <dbReference type="Proteomes" id="UP001608902"/>
    </source>
</evidence>
<reference evidence="1 2" key="1">
    <citation type="submission" date="2024-08" db="EMBL/GenBank/DDBJ databases">
        <title>Gnathostoma spinigerum genome.</title>
        <authorList>
            <person name="Gonzalez-Bertolin B."/>
            <person name="Monzon S."/>
            <person name="Zaballos A."/>
            <person name="Jimenez P."/>
            <person name="Dekumyoy P."/>
            <person name="Varona S."/>
            <person name="Cuesta I."/>
            <person name="Sumanam S."/>
            <person name="Adisakwattana P."/>
            <person name="Gasser R.B."/>
            <person name="Hernandez-Gonzalez A."/>
            <person name="Young N.D."/>
            <person name="Perteguer M.J."/>
        </authorList>
    </citation>
    <scope>NUCLEOTIDE SEQUENCE [LARGE SCALE GENOMIC DNA]</scope>
    <source>
        <strain evidence="1">AL3</strain>
        <tissue evidence="1">Liver</tissue>
    </source>
</reference>
<keyword evidence="2" id="KW-1185">Reference proteome</keyword>
<name>A0ABD6EY00_9BILA</name>
<sequence>MNQSCILRVKPNEVCLPDEVIEHILSFIPPLELCTYGWETVSVGFKNLITELLAKVKHLKTLSDETNGLFSKLSLVDSTNNPFSRDQLYCVLQKLFPHLTSLTVDAPILLATLRMRMESSKCEVLMPDLRSIDIVVDKSCGSISADEWDIMLDLPLARLLAVELKSVKISILLSEETAVSFGCCNFKVILRFASEMIGAAGKWSLCLKDATKRAQGWFCPSELSNCRNIAFVCYIRAALDMGILLNRLELIDEYKMSPYMMVMQKKRRFLYVYEEFKHCERLSLQYDIGIIAPSFARVGLTFPNLQSVEVVSSHVLYKNDLLRFLADCPNLKTVWVVLPPHWTERTARCSYGCFRNADFACFMESGWASLPFILPKTSLRLTCSCKDIVQD</sequence>
<evidence type="ECO:0008006" key="3">
    <source>
        <dbReference type="Google" id="ProtNLM"/>
    </source>
</evidence>
<proteinExistence type="predicted"/>
<dbReference type="Proteomes" id="UP001608902">
    <property type="component" value="Unassembled WGS sequence"/>
</dbReference>
<protein>
    <recommendedName>
        <fullName evidence="3">F-box domain-containing protein</fullName>
    </recommendedName>
</protein>
<evidence type="ECO:0000313" key="1">
    <source>
        <dbReference type="EMBL" id="MFH4981572.1"/>
    </source>
</evidence>
<organism evidence="1 2">
    <name type="scientific">Gnathostoma spinigerum</name>
    <dbReference type="NCBI Taxonomy" id="75299"/>
    <lineage>
        <taxon>Eukaryota</taxon>
        <taxon>Metazoa</taxon>
        <taxon>Ecdysozoa</taxon>
        <taxon>Nematoda</taxon>
        <taxon>Chromadorea</taxon>
        <taxon>Rhabditida</taxon>
        <taxon>Spirurina</taxon>
        <taxon>Gnathostomatomorpha</taxon>
        <taxon>Gnathostomatoidea</taxon>
        <taxon>Gnathostomatidae</taxon>
        <taxon>Gnathostoma</taxon>
    </lineage>
</organism>
<gene>
    <name evidence="1" type="ORF">AB6A40_008281</name>
</gene>
<dbReference type="AlphaFoldDB" id="A0ABD6EY00"/>
<comment type="caution">
    <text evidence="1">The sequence shown here is derived from an EMBL/GenBank/DDBJ whole genome shotgun (WGS) entry which is preliminary data.</text>
</comment>
<accession>A0ABD6EY00</accession>
<dbReference type="EMBL" id="JBGFUD010007473">
    <property type="protein sequence ID" value="MFH4981572.1"/>
    <property type="molecule type" value="Genomic_DNA"/>
</dbReference>